<evidence type="ECO:0000313" key="2">
    <source>
        <dbReference type="EMBL" id="AEF38606.1"/>
    </source>
</evidence>
<dbReference type="Pfam" id="PF07728">
    <property type="entry name" value="AAA_5"/>
    <property type="match status" value="1"/>
</dbReference>
<dbReference type="KEGG" id="asd:AS9A_0146"/>
<sequence>MRAHFPFTAILGQTDLKNCLLWTAIDPAIGGVLAMGDRGTAKSTTVRALADMLHAAGISAPVVDLPLGASEDRLLGSLDVDAALARGEVRFRPGLLQEAHRGFLYIDEVNLLDDYLVDLLLDVAASGVNRVERDGLSHQHEAQFVLIGSGNPEEGELRPQLEDRFGLSTHVTTIRDVGVRTEIVRRRLAFDADPDSVLHAFHDQQQDLAGRVSRARNSLDDVTIPHRVSEAAVQLCVECGAVGHRGEIVLVRTARAAAALQGRAEVTTRDILAVAVPVLRHRVAREPFENPTTASARVHNIAVRTVGLHSAA</sequence>
<dbReference type="SMART" id="SM00382">
    <property type="entry name" value="AAA"/>
    <property type="match status" value="1"/>
</dbReference>
<dbReference type="Gene3D" id="1.10.8.80">
    <property type="entry name" value="Magnesium chelatase subunit I, C-Terminal domain"/>
    <property type="match status" value="1"/>
</dbReference>
<dbReference type="HOGENOM" id="CLU_016684_0_1_11"/>
<dbReference type="InterPro" id="IPR052989">
    <property type="entry name" value="Mg-chelatase_DI-like"/>
</dbReference>
<name>F6EEF4_HOYSD</name>
<dbReference type="PANTHER" id="PTHR35023">
    <property type="entry name" value="CHELATASE-RELATED"/>
    <property type="match status" value="1"/>
</dbReference>
<dbReference type="InterPro" id="IPR027417">
    <property type="entry name" value="P-loop_NTPase"/>
</dbReference>
<feature type="domain" description="AAA+ ATPase" evidence="1">
    <location>
        <begin position="28"/>
        <end position="175"/>
    </location>
</feature>
<dbReference type="OrthoDB" id="9775079at2"/>
<accession>F6EEF4</accession>
<keyword evidence="3" id="KW-1185">Reference proteome</keyword>
<dbReference type="RefSeq" id="WP_013804958.1">
    <property type="nucleotide sequence ID" value="NC_015564.1"/>
</dbReference>
<dbReference type="STRING" id="443218.AS9A_0146"/>
<dbReference type="PANTHER" id="PTHR35023:SF1">
    <property type="entry name" value="MG-PROTOPORPHYRIN IX CHELATASE"/>
    <property type="match status" value="1"/>
</dbReference>
<protein>
    <submittedName>
        <fullName evidence="2">Magnesium-chelatase subunit I</fullName>
    </submittedName>
</protein>
<dbReference type="SUPFAM" id="SSF52540">
    <property type="entry name" value="P-loop containing nucleoside triphosphate hydrolases"/>
    <property type="match status" value="1"/>
</dbReference>
<dbReference type="EMBL" id="CP002786">
    <property type="protein sequence ID" value="AEF38606.1"/>
    <property type="molecule type" value="Genomic_DNA"/>
</dbReference>
<dbReference type="GO" id="GO:0005524">
    <property type="term" value="F:ATP binding"/>
    <property type="evidence" value="ECO:0007669"/>
    <property type="project" value="InterPro"/>
</dbReference>
<dbReference type="Gene3D" id="3.40.50.300">
    <property type="entry name" value="P-loop containing nucleotide triphosphate hydrolases"/>
    <property type="match status" value="1"/>
</dbReference>
<dbReference type="eggNOG" id="COG1239">
    <property type="taxonomic scope" value="Bacteria"/>
</dbReference>
<dbReference type="InterPro" id="IPR011704">
    <property type="entry name" value="ATPase_dyneun-rel_AAA"/>
</dbReference>
<dbReference type="Proteomes" id="UP000009235">
    <property type="component" value="Chromosome"/>
</dbReference>
<evidence type="ECO:0000313" key="3">
    <source>
        <dbReference type="Proteomes" id="UP000009235"/>
    </source>
</evidence>
<evidence type="ECO:0000259" key="1">
    <source>
        <dbReference type="SMART" id="SM00382"/>
    </source>
</evidence>
<gene>
    <name evidence="2" type="primary">chlI</name>
    <name evidence="2" type="ordered locus">AS9A_0146</name>
</gene>
<dbReference type="GO" id="GO:0016887">
    <property type="term" value="F:ATP hydrolysis activity"/>
    <property type="evidence" value="ECO:0007669"/>
    <property type="project" value="InterPro"/>
</dbReference>
<dbReference type="InterPro" id="IPR041628">
    <property type="entry name" value="ChlI/MoxR_AAA_lid"/>
</dbReference>
<dbReference type="Pfam" id="PF17863">
    <property type="entry name" value="AAA_lid_2"/>
    <property type="match status" value="1"/>
</dbReference>
<organism evidence="2 3">
    <name type="scientific">Hoyosella subflava (strain DSM 45089 / JCM 17490 / NBRC 109087 / DQS3-9A1)</name>
    <name type="common">Amycolicicoccus subflavus</name>
    <dbReference type="NCBI Taxonomy" id="443218"/>
    <lineage>
        <taxon>Bacteria</taxon>
        <taxon>Bacillati</taxon>
        <taxon>Actinomycetota</taxon>
        <taxon>Actinomycetes</taxon>
        <taxon>Mycobacteriales</taxon>
        <taxon>Hoyosellaceae</taxon>
        <taxon>Hoyosella</taxon>
    </lineage>
</organism>
<dbReference type="AlphaFoldDB" id="F6EEF4"/>
<dbReference type="InterPro" id="IPR003593">
    <property type="entry name" value="AAA+_ATPase"/>
</dbReference>
<proteinExistence type="predicted"/>
<reference evidence="2 3" key="1">
    <citation type="journal article" date="2011" name="J. Bacteriol.">
        <title>Complete genome sequence of Amycolicicoccus subflavus DQS3-9A1T, an actinomycete isolated from crude oil-polluted soil.</title>
        <authorList>
            <person name="Cai M."/>
            <person name="Chen W.M."/>
            <person name="Nie Y."/>
            <person name="Chi C.Q."/>
            <person name="Wang Y.N."/>
            <person name="Tang Y.Q."/>
            <person name="Li G.Y."/>
            <person name="Wu X.L."/>
        </authorList>
    </citation>
    <scope>NUCLEOTIDE SEQUENCE [LARGE SCALE GENOMIC DNA]</scope>
    <source>
        <strain evidence="3">DSM 45089 / DQS3-9A1</strain>
    </source>
</reference>